<dbReference type="PANTHER" id="PTHR15901:SF16">
    <property type="entry name" value="TESTICULAR HAPLOID EXPRESSED GENE PROTEIN"/>
    <property type="match status" value="1"/>
</dbReference>
<evidence type="ECO:0000313" key="3">
    <source>
        <dbReference type="Proteomes" id="UP000475862"/>
    </source>
</evidence>
<dbReference type="EMBL" id="VYZN01000063">
    <property type="protein sequence ID" value="KAE9525183.1"/>
    <property type="molecule type" value="Genomic_DNA"/>
</dbReference>
<dbReference type="OrthoDB" id="25466at2759"/>
<dbReference type="SMART" id="SM00705">
    <property type="entry name" value="THEG"/>
    <property type="match status" value="5"/>
</dbReference>
<evidence type="ECO:0008006" key="4">
    <source>
        <dbReference type="Google" id="ProtNLM"/>
    </source>
</evidence>
<accession>A0A6G0T3G8</accession>
<keyword evidence="3" id="KW-1185">Reference proteome</keyword>
<keyword evidence="1" id="KW-0677">Repeat</keyword>
<dbReference type="AlphaFoldDB" id="A0A6G0T3G8"/>
<dbReference type="PANTHER" id="PTHR15901">
    <property type="entry name" value="TESTICULAR HAPLOID EXPRESSED GENE PROTEIN"/>
    <property type="match status" value="1"/>
</dbReference>
<gene>
    <name evidence="2" type="ORF">AGLY_014427</name>
</gene>
<comment type="caution">
    <text evidence="2">The sequence shown here is derived from an EMBL/GenBank/DDBJ whole genome shotgun (WGS) entry which is preliminary data.</text>
</comment>
<protein>
    <recommendedName>
        <fullName evidence="4">Testicular haploid expressed protein</fullName>
    </recommendedName>
</protein>
<dbReference type="InterPro" id="IPR006623">
    <property type="entry name" value="THEG"/>
</dbReference>
<dbReference type="InterPro" id="IPR042401">
    <property type="entry name" value="SPMAP2-like"/>
</dbReference>
<organism evidence="2 3">
    <name type="scientific">Aphis glycines</name>
    <name type="common">Soybean aphid</name>
    <dbReference type="NCBI Taxonomy" id="307491"/>
    <lineage>
        <taxon>Eukaryota</taxon>
        <taxon>Metazoa</taxon>
        <taxon>Ecdysozoa</taxon>
        <taxon>Arthropoda</taxon>
        <taxon>Hexapoda</taxon>
        <taxon>Insecta</taxon>
        <taxon>Pterygota</taxon>
        <taxon>Neoptera</taxon>
        <taxon>Paraneoptera</taxon>
        <taxon>Hemiptera</taxon>
        <taxon>Sternorrhyncha</taxon>
        <taxon>Aphidomorpha</taxon>
        <taxon>Aphidoidea</taxon>
        <taxon>Aphididae</taxon>
        <taxon>Aphidini</taxon>
        <taxon>Aphis</taxon>
        <taxon>Aphis</taxon>
    </lineage>
</organism>
<dbReference type="Proteomes" id="UP000475862">
    <property type="component" value="Unassembled WGS sequence"/>
</dbReference>
<proteinExistence type="predicted"/>
<sequence length="342" mass="39993">MLMLDDHKRQNDLIEFLGQLNETQKEKKTKKVPSKSENKCVCTKKYFKKWENRLKLKYIAKLAIPKPVRLRPWPNPELEAVLPIPVVKATLTGKIPSRIYKLAVPKIRSKVTKDVVYRTTSSGDAKYQYRKSKQLLKTHKRILELAEPKPKIRHVHARCLKSEFPERLYIKSNKTSIKNTSDDWIKHRNWLKKNAAPKRIFRRSPEVKRRSKLSKSQTDIMLDRLSQMPEFKRFVKKLVVRTTEPRPFGQITPMGLDWVQRLSVPRKLSSETQLNLDYDPGIIPRAALNAVLTPRIKELAEPKFNVKTVNTEFKENAFKISPTALTYKATKRIKKLAMPRVH</sequence>
<name>A0A6G0T3G8_APHGL</name>
<dbReference type="Pfam" id="PF14912">
    <property type="entry name" value="THEG"/>
    <property type="match status" value="2"/>
</dbReference>
<evidence type="ECO:0000313" key="2">
    <source>
        <dbReference type="EMBL" id="KAE9525183.1"/>
    </source>
</evidence>
<reference evidence="2 3" key="1">
    <citation type="submission" date="2019-08" db="EMBL/GenBank/DDBJ databases">
        <title>The genome of the soybean aphid Biotype 1, its phylome, world population structure and adaptation to the North American continent.</title>
        <authorList>
            <person name="Giordano R."/>
            <person name="Donthu R.K."/>
            <person name="Hernandez A.G."/>
            <person name="Wright C.L."/>
            <person name="Zimin A.V."/>
        </authorList>
    </citation>
    <scope>NUCLEOTIDE SEQUENCE [LARGE SCALE GENOMIC DNA]</scope>
    <source>
        <tissue evidence="2">Whole aphids</tissue>
    </source>
</reference>
<evidence type="ECO:0000256" key="1">
    <source>
        <dbReference type="ARBA" id="ARBA00022737"/>
    </source>
</evidence>